<reference evidence="7 8" key="1">
    <citation type="submission" date="2021-03" db="EMBL/GenBank/DDBJ databases">
        <title>Complete genome of Streptomyces formicae strain 1H-GS9 (DSM 100524).</title>
        <authorList>
            <person name="Atanasov K.E."/>
            <person name="Altabella T."/>
            <person name="Ferrer A."/>
        </authorList>
    </citation>
    <scope>NUCLEOTIDE SEQUENCE [LARGE SCALE GENOMIC DNA]</scope>
    <source>
        <strain evidence="7 8">1H-GS9</strain>
    </source>
</reference>
<dbReference type="InterPro" id="IPR036271">
    <property type="entry name" value="Tet_transcr_reg_TetR-rel_C_sf"/>
</dbReference>
<dbReference type="InterPro" id="IPR050109">
    <property type="entry name" value="HTH-type_TetR-like_transc_reg"/>
</dbReference>
<dbReference type="SUPFAM" id="SSF46689">
    <property type="entry name" value="Homeodomain-like"/>
    <property type="match status" value="1"/>
</dbReference>
<evidence type="ECO:0000259" key="6">
    <source>
        <dbReference type="PROSITE" id="PS50977"/>
    </source>
</evidence>
<evidence type="ECO:0000313" key="8">
    <source>
        <dbReference type="Proteomes" id="UP000828924"/>
    </source>
</evidence>
<evidence type="ECO:0000256" key="1">
    <source>
        <dbReference type="ARBA" id="ARBA00022491"/>
    </source>
</evidence>
<sequence length="217" mass="24201">MPMPMPMNAAAEAQAVLYAANTPQRRILAAAAAVLIERGFPDTRVADVAKRAEVSPGLVMYYFKSRYKLLTRALRFASDMFYEDASSTLNALEHPGRRLAELMRLSLQPEDGAPVHGSWLLWLDMEQQAVRHPALRPERTQLDRRWRDAIADMVREGQSAGRFRAVDADDFAYMLSAMSGGLAVSLSLEDEDLGHERALALCLQLCAHQLGDAWLDD</sequence>
<evidence type="ECO:0000256" key="4">
    <source>
        <dbReference type="ARBA" id="ARBA00023163"/>
    </source>
</evidence>
<organism evidence="7 8">
    <name type="scientific">Streptomyces formicae</name>
    <dbReference type="NCBI Taxonomy" id="1616117"/>
    <lineage>
        <taxon>Bacteria</taxon>
        <taxon>Bacillati</taxon>
        <taxon>Actinomycetota</taxon>
        <taxon>Actinomycetes</taxon>
        <taxon>Kitasatosporales</taxon>
        <taxon>Streptomycetaceae</taxon>
        <taxon>Streptomyces</taxon>
    </lineage>
</organism>
<keyword evidence="4" id="KW-0804">Transcription</keyword>
<dbReference type="EMBL" id="CP071872">
    <property type="protein sequence ID" value="UNM13219.1"/>
    <property type="molecule type" value="Genomic_DNA"/>
</dbReference>
<dbReference type="InterPro" id="IPR009057">
    <property type="entry name" value="Homeodomain-like_sf"/>
</dbReference>
<dbReference type="PANTHER" id="PTHR30055:SF200">
    <property type="entry name" value="HTH-TYPE TRANSCRIPTIONAL REPRESSOR BDCR"/>
    <property type="match status" value="1"/>
</dbReference>
<dbReference type="InterPro" id="IPR039538">
    <property type="entry name" value="BetI_C"/>
</dbReference>
<keyword evidence="1" id="KW-0678">Repressor</keyword>
<dbReference type="Pfam" id="PF13977">
    <property type="entry name" value="TetR_C_6"/>
    <property type="match status" value="1"/>
</dbReference>
<keyword evidence="2" id="KW-0805">Transcription regulation</keyword>
<dbReference type="InterPro" id="IPR001647">
    <property type="entry name" value="HTH_TetR"/>
</dbReference>
<dbReference type="PANTHER" id="PTHR30055">
    <property type="entry name" value="HTH-TYPE TRANSCRIPTIONAL REGULATOR RUTR"/>
    <property type="match status" value="1"/>
</dbReference>
<protein>
    <submittedName>
        <fullName evidence="7">TetR family transcriptional regulator</fullName>
    </submittedName>
</protein>
<name>A0ABY3WKT5_9ACTN</name>
<evidence type="ECO:0000256" key="3">
    <source>
        <dbReference type="ARBA" id="ARBA00023125"/>
    </source>
</evidence>
<dbReference type="Pfam" id="PF00440">
    <property type="entry name" value="TetR_N"/>
    <property type="match status" value="1"/>
</dbReference>
<evidence type="ECO:0000313" key="7">
    <source>
        <dbReference type="EMBL" id="UNM13219.1"/>
    </source>
</evidence>
<dbReference type="Proteomes" id="UP000828924">
    <property type="component" value="Chromosome"/>
</dbReference>
<feature type="domain" description="HTH tetR-type" evidence="6">
    <location>
        <begin position="21"/>
        <end position="81"/>
    </location>
</feature>
<keyword evidence="3 5" id="KW-0238">DNA-binding</keyword>
<dbReference type="Gene3D" id="1.10.357.10">
    <property type="entry name" value="Tetracycline Repressor, domain 2"/>
    <property type="match status" value="1"/>
</dbReference>
<evidence type="ECO:0000256" key="2">
    <source>
        <dbReference type="ARBA" id="ARBA00023015"/>
    </source>
</evidence>
<keyword evidence="8" id="KW-1185">Reference proteome</keyword>
<proteinExistence type="predicted"/>
<dbReference type="RefSeq" id="WP_242331934.1">
    <property type="nucleotide sequence ID" value="NZ_CP071872.1"/>
</dbReference>
<feature type="DNA-binding region" description="H-T-H motif" evidence="5">
    <location>
        <begin position="44"/>
        <end position="63"/>
    </location>
</feature>
<accession>A0ABY3WKT5</accession>
<evidence type="ECO:0000256" key="5">
    <source>
        <dbReference type="PROSITE-ProRule" id="PRU00335"/>
    </source>
</evidence>
<dbReference type="SUPFAM" id="SSF48498">
    <property type="entry name" value="Tetracyclin repressor-like, C-terminal domain"/>
    <property type="match status" value="1"/>
</dbReference>
<dbReference type="PRINTS" id="PR00455">
    <property type="entry name" value="HTHTETR"/>
</dbReference>
<gene>
    <name evidence="7" type="ORF">J4032_18520</name>
</gene>
<dbReference type="PROSITE" id="PS50977">
    <property type="entry name" value="HTH_TETR_2"/>
    <property type="match status" value="1"/>
</dbReference>